<feature type="transmembrane region" description="Helical" evidence="1">
    <location>
        <begin position="66"/>
        <end position="87"/>
    </location>
</feature>
<name>A0A9N8KB57_9PEZI</name>
<accession>A0A9N8KB57</accession>
<feature type="transmembrane region" description="Helical" evidence="1">
    <location>
        <begin position="12"/>
        <end position="31"/>
    </location>
</feature>
<evidence type="ECO:0000313" key="3">
    <source>
        <dbReference type="Proteomes" id="UP000745764"/>
    </source>
</evidence>
<reference evidence="2" key="1">
    <citation type="submission" date="2020-06" db="EMBL/GenBank/DDBJ databases">
        <authorList>
            <person name="Onetto C."/>
        </authorList>
    </citation>
    <scope>NUCLEOTIDE SEQUENCE</scope>
</reference>
<keyword evidence="3" id="KW-1185">Reference proteome</keyword>
<dbReference type="OrthoDB" id="5241710at2759"/>
<evidence type="ECO:0000313" key="2">
    <source>
        <dbReference type="EMBL" id="CAD0106325.1"/>
    </source>
</evidence>
<gene>
    <name evidence="2" type="ORF">AWRI4620_LOCUS580</name>
</gene>
<keyword evidence="1" id="KW-1133">Transmembrane helix</keyword>
<dbReference type="Proteomes" id="UP000745764">
    <property type="component" value="Unassembled WGS sequence"/>
</dbReference>
<comment type="caution">
    <text evidence="2">The sequence shown here is derived from an EMBL/GenBank/DDBJ whole genome shotgun (WGS) entry which is preliminary data.</text>
</comment>
<organism evidence="2 3">
    <name type="scientific">Aureobasidium uvarum</name>
    <dbReference type="NCBI Taxonomy" id="2773716"/>
    <lineage>
        <taxon>Eukaryota</taxon>
        <taxon>Fungi</taxon>
        <taxon>Dikarya</taxon>
        <taxon>Ascomycota</taxon>
        <taxon>Pezizomycotina</taxon>
        <taxon>Dothideomycetes</taxon>
        <taxon>Dothideomycetidae</taxon>
        <taxon>Dothideales</taxon>
        <taxon>Saccotheciaceae</taxon>
        <taxon>Aureobasidium</taxon>
    </lineage>
</organism>
<protein>
    <submittedName>
        <fullName evidence="2">Uncharacterized protein</fullName>
    </submittedName>
</protein>
<feature type="transmembrane region" description="Helical" evidence="1">
    <location>
        <begin position="93"/>
        <end position="112"/>
    </location>
</feature>
<dbReference type="EMBL" id="CAINUL010000001">
    <property type="protein sequence ID" value="CAD0106325.1"/>
    <property type="molecule type" value="Genomic_DNA"/>
</dbReference>
<proteinExistence type="predicted"/>
<evidence type="ECO:0000256" key="1">
    <source>
        <dbReference type="SAM" id="Phobius"/>
    </source>
</evidence>
<keyword evidence="1" id="KW-0812">Transmembrane</keyword>
<dbReference type="AlphaFoldDB" id="A0A9N8KB57"/>
<sequence>METSSPLDRILRNTTIITFLLALALLIPYSIVSYSCVLAVGLVPAFFSAVLGLASLNASIRQSWMFLYMDLFLAVFLFSILVPFWVLTARQGWLSSSGVAMLGTYGSVPLMMDL</sequence>
<feature type="transmembrane region" description="Helical" evidence="1">
    <location>
        <begin position="37"/>
        <end position="54"/>
    </location>
</feature>
<keyword evidence="1" id="KW-0472">Membrane</keyword>